<feature type="compositionally biased region" description="Polar residues" evidence="1">
    <location>
        <begin position="553"/>
        <end position="581"/>
    </location>
</feature>
<feature type="compositionally biased region" description="Polar residues" evidence="1">
    <location>
        <begin position="384"/>
        <end position="404"/>
    </location>
</feature>
<feature type="compositionally biased region" description="Basic and acidic residues" evidence="1">
    <location>
        <begin position="486"/>
        <end position="497"/>
    </location>
</feature>
<feature type="compositionally biased region" description="Acidic residues" evidence="1">
    <location>
        <begin position="506"/>
        <end position="517"/>
    </location>
</feature>
<protein>
    <submittedName>
        <fullName evidence="4">Heat shock protein DDB_G0288861-like</fullName>
    </submittedName>
</protein>
<feature type="compositionally biased region" description="Basic and acidic residues" evidence="1">
    <location>
        <begin position="518"/>
        <end position="530"/>
    </location>
</feature>
<feature type="compositionally biased region" description="Basic and acidic residues" evidence="1">
    <location>
        <begin position="742"/>
        <end position="754"/>
    </location>
</feature>
<evidence type="ECO:0000313" key="3">
    <source>
        <dbReference type="Proteomes" id="UP001652626"/>
    </source>
</evidence>
<evidence type="ECO:0000313" key="4">
    <source>
        <dbReference type="RefSeq" id="XP_026492583.2"/>
    </source>
</evidence>
<dbReference type="OMA" id="KEAPRDN"/>
<proteinExistence type="predicted"/>
<feature type="compositionally biased region" description="Basic and acidic residues" evidence="1">
    <location>
        <begin position="469"/>
        <end position="479"/>
    </location>
</feature>
<reference evidence="4" key="2">
    <citation type="submission" date="2025-08" db="UniProtKB">
        <authorList>
            <consortium name="RefSeq"/>
        </authorList>
    </citation>
    <scope>IDENTIFICATION</scope>
    <source>
        <tissue evidence="4">Whole body</tissue>
    </source>
</reference>
<feature type="region of interest" description="Disordered" evidence="1">
    <location>
        <begin position="735"/>
        <end position="754"/>
    </location>
</feature>
<feature type="signal peptide" evidence="2">
    <location>
        <begin position="1"/>
        <end position="22"/>
    </location>
</feature>
<keyword evidence="2" id="KW-0732">Signal</keyword>
<dbReference type="OrthoDB" id="7458146at2759"/>
<evidence type="ECO:0000256" key="2">
    <source>
        <dbReference type="SAM" id="SignalP"/>
    </source>
</evidence>
<sequence length="928" mass="107559">MGRKVLLAVLCWLTLSQISAKAAETAYGVGFIDNLSAESGPRLYRNVPVGVYASATPYASYSFHAPTFVAPKNNQMIPVQEESVVVQNSNSFLKDSYGQRYVEAPQTVAYKATFPQQYVQLQNLPAHLSQPLVATGHNFQYGQATPHFFGQTQIRVPHFQTLTPSGIHQYTASQPIIYANNVRSFSPSSAPSQVNGDSLSQQQPFSNKNVYVNSLTAEHFNKLQNEPKFQRIQEENKISSAASNHNNKQSQPHIAQKNKLQFIQAPKETSITTVTNGKKTIVNLITKPPLPLLDLTLLEPLTFKNPLVPQVQHFLPRINQVTYKKLPEINEVKKHQMEYVVQNTKSYDSGLIKPKTKIEVPKKKQKTQPPQNDYRDEEEVHPKSSVSHDNPNETPEISYKINSPNHKETYTEQKSSYNKETQSEPVNISYEKQIQNEPVHYSYEQHTEKKPVHYSFVHNSNEPVKNKQAHYENNEERPKQLIYNFKSEEHNDQRRPSPDQNQQEGSSEDSSEEEETEKEQLHPQFERNNNRQEYYSDEPKHYYSNPEHRGQSYKHNSNDGASEVQHNVPQRVSHNQRQNVEQHFQPIIPEYEEDITILPTHKPHAPVHSDQQQNSHLQSKRGNHHVPQNEQRHYEYSKPNYSSLPVVREKSERIIIKEGTTSEVHKPNNELMAEMVKKQEESEEDFEKAYKDAAYGFPAFDAPSVDIEKEIYNPDSYGKSHYHKDYDVEKSPLRQYEADGDEYPKQTRSQYKDARDKTMEEYFLDYAVSRPESLLGRYKNKEDYYKTYTQQKPNHYLASENEDKNQKAKFTALPTYGYHTNPQQKQEFSKYRAVPRFEEYSYNKEAPRDNSAYDSRPHQLYKIKTQFVEPQYQYGFEPLSLPRLLDSELASMASNDSPKSEKLESKKKIYKTNWYLKKINSKGGKTGS</sequence>
<reference evidence="3" key="1">
    <citation type="submission" date="2025-05" db="UniProtKB">
        <authorList>
            <consortium name="RefSeq"/>
        </authorList>
    </citation>
    <scope>NUCLEOTIDE SEQUENCE [LARGE SCALE GENOMIC DNA]</scope>
</reference>
<organism evidence="3 4">
    <name type="scientific">Vanessa tameamea</name>
    <name type="common">Kamehameha butterfly</name>
    <dbReference type="NCBI Taxonomy" id="334116"/>
    <lineage>
        <taxon>Eukaryota</taxon>
        <taxon>Metazoa</taxon>
        <taxon>Ecdysozoa</taxon>
        <taxon>Arthropoda</taxon>
        <taxon>Hexapoda</taxon>
        <taxon>Insecta</taxon>
        <taxon>Pterygota</taxon>
        <taxon>Neoptera</taxon>
        <taxon>Endopterygota</taxon>
        <taxon>Lepidoptera</taxon>
        <taxon>Glossata</taxon>
        <taxon>Ditrysia</taxon>
        <taxon>Papilionoidea</taxon>
        <taxon>Nymphalidae</taxon>
        <taxon>Nymphalinae</taxon>
        <taxon>Vanessa</taxon>
    </lineage>
</organism>
<feature type="region of interest" description="Disordered" evidence="1">
    <location>
        <begin position="352"/>
        <end position="581"/>
    </location>
</feature>
<dbReference type="RefSeq" id="XP_026492583.2">
    <property type="nucleotide sequence ID" value="XM_026636798.2"/>
</dbReference>
<feature type="chain" id="PRO_5046413134" evidence="2">
    <location>
        <begin position="23"/>
        <end position="928"/>
    </location>
</feature>
<keyword evidence="3" id="KW-1185">Reference proteome</keyword>
<feature type="compositionally biased region" description="Polar residues" evidence="1">
    <location>
        <begin position="412"/>
        <end position="436"/>
    </location>
</feature>
<dbReference type="AlphaFoldDB" id="A0A8B8I670"/>
<gene>
    <name evidence="4" type="primary">LOC113398186</name>
</gene>
<accession>A0A8B8I670</accession>
<evidence type="ECO:0000256" key="1">
    <source>
        <dbReference type="SAM" id="MobiDB-lite"/>
    </source>
</evidence>
<name>A0A8B8I670_VANTA</name>
<dbReference type="GeneID" id="113398186"/>
<dbReference type="Proteomes" id="UP001652626">
    <property type="component" value="Chromosome 2"/>
</dbReference>
<feature type="region of interest" description="Disordered" evidence="1">
    <location>
        <begin position="596"/>
        <end position="643"/>
    </location>
</feature>
<feature type="compositionally biased region" description="Basic and acidic residues" evidence="1">
    <location>
        <begin position="537"/>
        <end position="550"/>
    </location>
</feature>